<dbReference type="Proteomes" id="UP000253744">
    <property type="component" value="Chromosome"/>
</dbReference>
<evidence type="ECO:0000256" key="1">
    <source>
        <dbReference type="SAM" id="MobiDB-lite"/>
    </source>
</evidence>
<gene>
    <name evidence="2" type="ORF">DVJ83_01775</name>
</gene>
<name>A0A345IEH7_9DEIO</name>
<proteinExistence type="predicted"/>
<sequence length="70" mass="7859">MTEKIAWSGGRDRLPGGNQPDFSLGSHHPVMNRVLPLLIRIPLNSCTVGKAPPVHPYREIRIFSYSFQSD</sequence>
<accession>A0A345IEH7</accession>
<feature type="region of interest" description="Disordered" evidence="1">
    <location>
        <begin position="1"/>
        <end position="25"/>
    </location>
</feature>
<evidence type="ECO:0000313" key="2">
    <source>
        <dbReference type="EMBL" id="AXG98099.1"/>
    </source>
</evidence>
<reference evidence="2 3" key="1">
    <citation type="submission" date="2018-07" db="EMBL/GenBank/DDBJ databases">
        <title>Complete Genome and Methylome Analysis of Deinococcus wulumuqiensis NEB 479.</title>
        <authorList>
            <person name="Fomenkov A."/>
            <person name="Luyten Y."/>
            <person name="Vincze T."/>
            <person name="Anton B.P."/>
            <person name="Clark T."/>
            <person name="Roberts R.J."/>
            <person name="Morgan R.D."/>
        </authorList>
    </citation>
    <scope>NUCLEOTIDE SEQUENCE [LARGE SCALE GENOMIC DNA]</scope>
    <source>
        <strain evidence="2 3">NEB 479</strain>
    </source>
</reference>
<evidence type="ECO:0000313" key="3">
    <source>
        <dbReference type="Proteomes" id="UP000253744"/>
    </source>
</evidence>
<protein>
    <submittedName>
        <fullName evidence="2">Uncharacterized protein</fullName>
    </submittedName>
</protein>
<dbReference type="KEGG" id="dwu:DVJ83_01775"/>
<dbReference type="EMBL" id="CP031158">
    <property type="protein sequence ID" value="AXG98099.1"/>
    <property type="molecule type" value="Genomic_DNA"/>
</dbReference>
<dbReference type="AlphaFoldDB" id="A0A345IEH7"/>
<organism evidence="2 3">
    <name type="scientific">Deinococcus wulumuqiensis</name>
    <dbReference type="NCBI Taxonomy" id="980427"/>
    <lineage>
        <taxon>Bacteria</taxon>
        <taxon>Thermotogati</taxon>
        <taxon>Deinococcota</taxon>
        <taxon>Deinococci</taxon>
        <taxon>Deinococcales</taxon>
        <taxon>Deinococcaceae</taxon>
        <taxon>Deinococcus</taxon>
    </lineage>
</organism>